<keyword evidence="7 9" id="KW-0414">Isoprene biosynthesis</keyword>
<dbReference type="Proteomes" id="UP001631949">
    <property type="component" value="Unassembled WGS sequence"/>
</dbReference>
<dbReference type="SUPFAM" id="SSF55347">
    <property type="entry name" value="Glyceraldehyde-3-phosphate dehydrogenase-like, C-terminal domain"/>
    <property type="match status" value="1"/>
</dbReference>
<dbReference type="InterPro" id="IPR036291">
    <property type="entry name" value="NAD(P)-bd_dom_sf"/>
</dbReference>
<name>A0ABW9H009_9FIRM</name>
<dbReference type="InterPro" id="IPR013644">
    <property type="entry name" value="DXP_reductoisomerase_C"/>
</dbReference>
<dbReference type="PIRSF" id="PIRSF006205">
    <property type="entry name" value="Dxp_reductismrs"/>
    <property type="match status" value="1"/>
</dbReference>
<comment type="function">
    <text evidence="9">Catalyzes the NADPH-dependent rearrangement and reduction of 1-deoxy-D-xylulose-5-phosphate (DXP) to 2-C-methyl-D-erythritol 4-phosphate (MEP).</text>
</comment>
<keyword evidence="6 9" id="KW-0464">Manganese</keyword>
<feature type="binding site" evidence="9">
    <location>
        <position position="193"/>
    </location>
    <ligand>
        <name>1-deoxy-D-xylulose 5-phosphate</name>
        <dbReference type="ChEBI" id="CHEBI:57792"/>
    </ligand>
</feature>
<keyword evidence="3 9" id="KW-0479">Metal-binding</keyword>
<comment type="catalytic activity">
    <reaction evidence="8">
        <text>2-C-methyl-D-erythritol 4-phosphate + NADP(+) = 1-deoxy-D-xylulose 5-phosphate + NADPH + H(+)</text>
        <dbReference type="Rhea" id="RHEA:13717"/>
        <dbReference type="ChEBI" id="CHEBI:15378"/>
        <dbReference type="ChEBI" id="CHEBI:57783"/>
        <dbReference type="ChEBI" id="CHEBI:57792"/>
        <dbReference type="ChEBI" id="CHEBI:58262"/>
        <dbReference type="ChEBI" id="CHEBI:58349"/>
        <dbReference type="EC" id="1.1.1.267"/>
    </reaction>
    <physiologicalReaction direction="right-to-left" evidence="8">
        <dbReference type="Rhea" id="RHEA:13719"/>
    </physiologicalReaction>
</comment>
<dbReference type="Pfam" id="PF08436">
    <property type="entry name" value="DXP_redisom_C"/>
    <property type="match status" value="1"/>
</dbReference>
<feature type="binding site" evidence="9">
    <location>
        <position position="199"/>
    </location>
    <ligand>
        <name>NADPH</name>
        <dbReference type="ChEBI" id="CHEBI:57783"/>
    </ligand>
</feature>
<feature type="binding site" evidence="9">
    <location>
        <position position="121"/>
    </location>
    <ligand>
        <name>1-deoxy-D-xylulose 5-phosphate</name>
        <dbReference type="ChEBI" id="CHEBI:57792"/>
    </ligand>
</feature>
<feature type="binding site" evidence="9">
    <location>
        <position position="120"/>
    </location>
    <ligand>
        <name>NADPH</name>
        <dbReference type="ChEBI" id="CHEBI:57783"/>
    </ligand>
</feature>
<comment type="cofactor">
    <cofactor evidence="9">
        <name>Mg(2+)</name>
        <dbReference type="ChEBI" id="CHEBI:18420"/>
    </cofactor>
    <cofactor evidence="9">
        <name>Mn(2+)</name>
        <dbReference type="ChEBI" id="CHEBI:29035"/>
    </cofactor>
</comment>
<feature type="binding site" evidence="9">
    <location>
        <position position="211"/>
    </location>
    <ligand>
        <name>1-deoxy-D-xylulose 5-phosphate</name>
        <dbReference type="ChEBI" id="CHEBI:57792"/>
    </ligand>
</feature>
<feature type="binding site" evidence="9">
    <location>
        <position position="206"/>
    </location>
    <ligand>
        <name>1-deoxy-D-xylulose 5-phosphate</name>
        <dbReference type="ChEBI" id="CHEBI:57792"/>
    </ligand>
</feature>
<dbReference type="EMBL" id="JBJUVG010000011">
    <property type="protein sequence ID" value="MFM9414189.1"/>
    <property type="molecule type" value="Genomic_DNA"/>
</dbReference>
<evidence type="ECO:0000256" key="5">
    <source>
        <dbReference type="ARBA" id="ARBA00023002"/>
    </source>
</evidence>
<comment type="caution">
    <text evidence="9">Lacks conserved residue(s) required for the propagation of feature annotation.</text>
</comment>
<feature type="binding site" evidence="9">
    <location>
        <position position="148"/>
    </location>
    <ligand>
        <name>1-deoxy-D-xylulose 5-phosphate</name>
        <dbReference type="ChEBI" id="CHEBI:57792"/>
    </ligand>
</feature>
<feature type="binding site" evidence="9">
    <location>
        <position position="10"/>
    </location>
    <ligand>
        <name>NADPH</name>
        <dbReference type="ChEBI" id="CHEBI:57783"/>
    </ligand>
</feature>
<accession>A0ABW9H009</accession>
<dbReference type="SUPFAM" id="SSF69055">
    <property type="entry name" value="1-deoxy-D-xylulose-5-phosphate reductoisomerase, C-terminal domain"/>
    <property type="match status" value="1"/>
</dbReference>
<evidence type="ECO:0000256" key="9">
    <source>
        <dbReference type="HAMAP-Rule" id="MF_00183"/>
    </source>
</evidence>
<dbReference type="PANTHER" id="PTHR30525:SF0">
    <property type="entry name" value="1-DEOXY-D-XYLULOSE 5-PHOSPHATE REDUCTOISOMERASE, CHLOROPLASTIC"/>
    <property type="match status" value="1"/>
</dbReference>
<evidence type="ECO:0000259" key="11">
    <source>
        <dbReference type="Pfam" id="PF08436"/>
    </source>
</evidence>
<keyword evidence="4 9" id="KW-0521">NADP</keyword>
<keyword evidence="9" id="KW-0460">Magnesium</keyword>
<dbReference type="Pfam" id="PF13288">
    <property type="entry name" value="DXPR_C"/>
    <property type="match status" value="1"/>
</dbReference>
<gene>
    <name evidence="9 13" type="primary">dxr</name>
    <name evidence="13" type="ORF">ACKQTC_07390</name>
</gene>
<dbReference type="RefSeq" id="WP_408977803.1">
    <property type="nucleotide sequence ID" value="NZ_JBJUVG010000011.1"/>
</dbReference>
<evidence type="ECO:0000259" key="10">
    <source>
        <dbReference type="Pfam" id="PF02670"/>
    </source>
</evidence>
<feature type="binding site" evidence="9">
    <location>
        <position position="146"/>
    </location>
    <ligand>
        <name>Mn(2+)</name>
        <dbReference type="ChEBI" id="CHEBI:29035"/>
    </ligand>
</feature>
<dbReference type="HAMAP" id="MF_00183">
    <property type="entry name" value="DXP_reductoisom"/>
    <property type="match status" value="1"/>
</dbReference>
<feature type="binding site" evidence="9">
    <location>
        <position position="215"/>
    </location>
    <ligand>
        <name>1-deoxy-D-xylulose 5-phosphate</name>
        <dbReference type="ChEBI" id="CHEBI:57792"/>
    </ligand>
</feature>
<dbReference type="InterPro" id="IPR026877">
    <property type="entry name" value="DXPR_C"/>
</dbReference>
<evidence type="ECO:0000259" key="12">
    <source>
        <dbReference type="Pfam" id="PF13288"/>
    </source>
</evidence>
<reference evidence="13 14" key="1">
    <citation type="journal article" date="2016" name="Int. J. Syst. Evol. Microbiol.">
        <title>Peptococcus simiae sp. nov., isolated from rhesus macaque faeces and emended description of the genus Peptococcus.</title>
        <authorList>
            <person name="Shkoporov A.N."/>
            <person name="Efimov B.A."/>
            <person name="Kondova I."/>
            <person name="Ouwerling B."/>
            <person name="Chaplin A.V."/>
            <person name="Shcherbakova V.A."/>
            <person name="Langermans J.A.M."/>
        </authorList>
    </citation>
    <scope>NUCLEOTIDE SEQUENCE [LARGE SCALE GENOMIC DNA]</scope>
    <source>
        <strain evidence="13 14">M108</strain>
    </source>
</reference>
<comment type="similarity">
    <text evidence="2 9">Belongs to the DXR family.</text>
</comment>
<feature type="binding site" evidence="9">
    <location>
        <position position="122"/>
    </location>
    <ligand>
        <name>NADPH</name>
        <dbReference type="ChEBI" id="CHEBI:57783"/>
    </ligand>
</feature>
<feature type="binding site" evidence="9">
    <location>
        <position position="12"/>
    </location>
    <ligand>
        <name>NADPH</name>
        <dbReference type="ChEBI" id="CHEBI:57783"/>
    </ligand>
</feature>
<dbReference type="SUPFAM" id="SSF51735">
    <property type="entry name" value="NAD(P)-binding Rossmann-fold domains"/>
    <property type="match status" value="1"/>
</dbReference>
<feature type="domain" description="1-deoxy-D-xylulose 5-phosphate reductoisomerase N-terminal" evidence="10">
    <location>
        <begin position="4"/>
        <end position="128"/>
    </location>
</feature>
<dbReference type="InterPro" id="IPR036169">
    <property type="entry name" value="DXPR_C_sf"/>
</dbReference>
<dbReference type="GO" id="GO:0030604">
    <property type="term" value="F:1-deoxy-D-xylulose-5-phosphate reductoisomerase activity"/>
    <property type="evidence" value="ECO:0007669"/>
    <property type="project" value="UniProtKB-EC"/>
</dbReference>
<comment type="caution">
    <text evidence="13">The sequence shown here is derived from an EMBL/GenBank/DDBJ whole genome shotgun (WGS) entry which is preliminary data.</text>
</comment>
<evidence type="ECO:0000313" key="13">
    <source>
        <dbReference type="EMBL" id="MFM9414189.1"/>
    </source>
</evidence>
<evidence type="ECO:0000256" key="3">
    <source>
        <dbReference type="ARBA" id="ARBA00022723"/>
    </source>
</evidence>
<keyword evidence="5 9" id="KW-0560">Oxidoreductase</keyword>
<evidence type="ECO:0000256" key="6">
    <source>
        <dbReference type="ARBA" id="ARBA00023211"/>
    </source>
</evidence>
<dbReference type="EC" id="1.1.1.267" evidence="9"/>
<dbReference type="InterPro" id="IPR003821">
    <property type="entry name" value="DXP_reductoisomerase"/>
</dbReference>
<evidence type="ECO:0000256" key="8">
    <source>
        <dbReference type="ARBA" id="ARBA00048543"/>
    </source>
</evidence>
<feature type="binding site" evidence="9">
    <location>
        <position position="38"/>
    </location>
    <ligand>
        <name>NADPH</name>
        <dbReference type="ChEBI" id="CHEBI:57783"/>
    </ligand>
</feature>
<proteinExistence type="inferred from homology"/>
<feature type="domain" description="1-deoxy-D-xylulose 5-phosphate reductoisomerase C-terminal" evidence="11">
    <location>
        <begin position="142"/>
        <end position="223"/>
    </location>
</feature>
<comment type="pathway">
    <text evidence="1 9">Isoprenoid biosynthesis; isopentenyl diphosphate biosynthesis via DXP pathway; isopentenyl diphosphate from 1-deoxy-D-xylulose 5-phosphate: step 1/6.</text>
</comment>
<feature type="binding site" evidence="9">
    <location>
        <position position="215"/>
    </location>
    <ligand>
        <name>Mn(2+)</name>
        <dbReference type="ChEBI" id="CHEBI:29035"/>
    </ligand>
</feature>
<evidence type="ECO:0000256" key="2">
    <source>
        <dbReference type="ARBA" id="ARBA00006825"/>
    </source>
</evidence>
<dbReference type="NCBIfam" id="TIGR00243">
    <property type="entry name" value="Dxr"/>
    <property type="match status" value="1"/>
</dbReference>
<evidence type="ECO:0000313" key="14">
    <source>
        <dbReference type="Proteomes" id="UP001631949"/>
    </source>
</evidence>
<dbReference type="Gene3D" id="1.10.1740.10">
    <property type="match status" value="1"/>
</dbReference>
<feature type="binding site" evidence="9">
    <location>
        <position position="147"/>
    </location>
    <ligand>
        <name>1-deoxy-D-xylulose 5-phosphate</name>
        <dbReference type="ChEBI" id="CHEBI:57792"/>
    </ligand>
</feature>
<feature type="binding site" evidence="9">
    <location>
        <position position="13"/>
    </location>
    <ligand>
        <name>NADPH</name>
        <dbReference type="ChEBI" id="CHEBI:57783"/>
    </ligand>
</feature>
<dbReference type="InterPro" id="IPR013512">
    <property type="entry name" value="DXP_reductoisomerase_N"/>
</dbReference>
<dbReference type="PANTHER" id="PTHR30525">
    <property type="entry name" value="1-DEOXY-D-XYLULOSE 5-PHOSPHATE REDUCTOISOMERASE"/>
    <property type="match status" value="1"/>
</dbReference>
<keyword evidence="14" id="KW-1185">Reference proteome</keyword>
<feature type="binding site" evidence="9">
    <location>
        <position position="148"/>
    </location>
    <ligand>
        <name>Mn(2+)</name>
        <dbReference type="ChEBI" id="CHEBI:29035"/>
    </ligand>
</feature>
<feature type="domain" description="DXP reductoisomerase C-terminal" evidence="12">
    <location>
        <begin position="255"/>
        <end position="371"/>
    </location>
</feature>
<dbReference type="Pfam" id="PF02670">
    <property type="entry name" value="DXP_reductoisom"/>
    <property type="match status" value="1"/>
</dbReference>
<feature type="binding site" evidence="9">
    <location>
        <position position="170"/>
    </location>
    <ligand>
        <name>1-deoxy-D-xylulose 5-phosphate</name>
        <dbReference type="ChEBI" id="CHEBI:57792"/>
    </ligand>
</feature>
<feature type="binding site" evidence="9">
    <location>
        <position position="11"/>
    </location>
    <ligand>
        <name>NADPH</name>
        <dbReference type="ChEBI" id="CHEBI:57783"/>
    </ligand>
</feature>
<organism evidence="13 14">
    <name type="scientific">Peptococcus simiae</name>
    <dbReference type="NCBI Taxonomy" id="1643805"/>
    <lineage>
        <taxon>Bacteria</taxon>
        <taxon>Bacillati</taxon>
        <taxon>Bacillota</taxon>
        <taxon>Clostridia</taxon>
        <taxon>Eubacteriales</taxon>
        <taxon>Peptococcaceae</taxon>
        <taxon>Peptococcus</taxon>
    </lineage>
</organism>
<protein>
    <recommendedName>
        <fullName evidence="9">1-deoxy-D-xylulose 5-phosphate reductoisomerase</fullName>
        <shortName evidence="9">DXP reductoisomerase</shortName>
        <ecNumber evidence="9">1.1.1.267</ecNumber>
    </recommendedName>
    <alternativeName>
        <fullName evidence="9">1-deoxyxylulose-5-phosphate reductoisomerase</fullName>
    </alternativeName>
    <alternativeName>
        <fullName evidence="9">2-C-methyl-D-erythritol 4-phosphate synthase</fullName>
    </alternativeName>
</protein>
<evidence type="ECO:0000256" key="1">
    <source>
        <dbReference type="ARBA" id="ARBA00005094"/>
    </source>
</evidence>
<feature type="binding site" evidence="9">
    <location>
        <position position="212"/>
    </location>
    <ligand>
        <name>1-deoxy-D-xylulose 5-phosphate</name>
        <dbReference type="ChEBI" id="CHEBI:57792"/>
    </ligand>
</feature>
<dbReference type="Gene3D" id="3.40.50.720">
    <property type="entry name" value="NAD(P)-binding Rossmann-like Domain"/>
    <property type="match status" value="1"/>
</dbReference>
<evidence type="ECO:0000256" key="4">
    <source>
        <dbReference type="ARBA" id="ARBA00022857"/>
    </source>
</evidence>
<sequence>MTNIAVLGATGSIGQQTLQVVDEHPSLFSISVLAGYHNGALLRDQALKYRPQAVFITDAATYKSLQAELTQAGITVLDSWDQLAAFLADVDIVLGAISGAAGIEPTLIALKLGKTVALANKETLVAAGDLVAEALAKYGGRIIPVDSEHSAIFQCLEANGQPAKILLTASGGPFRHWAKDKLVGIRPADALSHPTWDMGRKITIDSATLMNKGLEVIEAVRLFDMPGEKIQVLVHEESVVHSMVQWVDGTVMAQLGTADMRLPIQYALAWPKRLENTFPTLDLAAIGTLHFAEPRWEDFPALNLAYKALDRGGIIPAVLNAANEVAVDQFLKEKIGFLTIAEVVATTMQAFQAEGVESLAQLQAIDAEARAKALTICAGDGL</sequence>
<evidence type="ECO:0000256" key="7">
    <source>
        <dbReference type="ARBA" id="ARBA00023229"/>
    </source>
</evidence>